<dbReference type="EMBL" id="FNBZ01000009">
    <property type="protein sequence ID" value="SDH57968.1"/>
    <property type="molecule type" value="Genomic_DNA"/>
</dbReference>
<feature type="transmembrane region" description="Helical" evidence="7">
    <location>
        <begin position="170"/>
        <end position="189"/>
    </location>
</feature>
<keyword evidence="3 7" id="KW-0812">Transmembrane</keyword>
<dbReference type="InterPro" id="IPR050833">
    <property type="entry name" value="Poly_Biosynth_Transport"/>
</dbReference>
<evidence type="ECO:0000313" key="8">
    <source>
        <dbReference type="EMBL" id="SDH57968.1"/>
    </source>
</evidence>
<feature type="transmembrane region" description="Helical" evidence="7">
    <location>
        <begin position="201"/>
        <end position="222"/>
    </location>
</feature>
<feature type="transmembrane region" description="Helical" evidence="7">
    <location>
        <begin position="142"/>
        <end position="164"/>
    </location>
</feature>
<evidence type="ECO:0000256" key="7">
    <source>
        <dbReference type="SAM" id="Phobius"/>
    </source>
</evidence>
<sequence>MTASRDRELSGDAAATPDERLSDGSTMGGDMAAHVTMDRAHLPHGRPELSIAAGRRFVARRVPALRSNLGSALLLGLRFIQARLISVWGLIIAAALCPPFVFAAFAVFSSAANFISIASLLRLEAVFFRSSDRFRLGLAFRLAAAVGVAFLAITTLVLIGLAATGWVAPAVAFFFLVSLAARSVLRLLWSEATAEGDFRAIGNSNVVQAVVQPAIMLILIAIFGPKALTLFMADALGHVLAAAYLLRRRRDSVAELVQPGLWSWRSLAEAAIRWRDAPRALLPSALLAYGFAIAPLMALPYASNTVLAAQIALSMRLLDMPTQMFGTVSIPLVLNRLRAHAGPRRRFWARIMALGLIVGATVLFGVIALVSLVADHWLDGTQWQNLGEVIALLAAFYIGIAVLGPLQEVATLSRQPFWQVVINGVALIAIVAAMAWFRALSPELLLTIGAISILRTLTHTVFIWLHLDDSAEAPTDGLAASGAAR</sequence>
<reference evidence="8 9" key="1">
    <citation type="submission" date="2016-10" db="EMBL/GenBank/DDBJ databases">
        <authorList>
            <person name="Varghese N."/>
            <person name="Submissions S."/>
        </authorList>
    </citation>
    <scope>NUCLEOTIDE SEQUENCE [LARGE SCALE GENOMIC DNA]</scope>
    <source>
        <strain evidence="8 9">DSM 26672</strain>
    </source>
</reference>
<feature type="compositionally biased region" description="Basic and acidic residues" evidence="6">
    <location>
        <begin position="1"/>
        <end position="10"/>
    </location>
</feature>
<feature type="transmembrane region" description="Helical" evidence="7">
    <location>
        <begin position="418"/>
        <end position="438"/>
    </location>
</feature>
<dbReference type="PANTHER" id="PTHR30250">
    <property type="entry name" value="PST FAMILY PREDICTED COLANIC ACID TRANSPORTER"/>
    <property type="match status" value="1"/>
</dbReference>
<feature type="transmembrane region" description="Helical" evidence="7">
    <location>
        <begin position="444"/>
        <end position="465"/>
    </location>
</feature>
<comment type="caution">
    <text evidence="8">The sequence shown here is derived from an EMBL/GenBank/DDBJ whole genome shotgun (WGS) entry which is preliminary data.</text>
</comment>
<feature type="transmembrane region" description="Helical" evidence="7">
    <location>
        <begin position="228"/>
        <end position="246"/>
    </location>
</feature>
<protein>
    <recommendedName>
        <fullName evidence="10">Membrane protein involved in the export of O-antigen and teichoic acid</fullName>
    </recommendedName>
</protein>
<feature type="transmembrane region" description="Helical" evidence="7">
    <location>
        <begin position="351"/>
        <end position="374"/>
    </location>
</feature>
<evidence type="ECO:0000313" key="9">
    <source>
        <dbReference type="Proteomes" id="UP000199468"/>
    </source>
</evidence>
<feature type="transmembrane region" description="Helical" evidence="7">
    <location>
        <begin position="280"/>
        <end position="302"/>
    </location>
</feature>
<feature type="region of interest" description="Disordered" evidence="6">
    <location>
        <begin position="1"/>
        <end position="27"/>
    </location>
</feature>
<evidence type="ECO:0000256" key="5">
    <source>
        <dbReference type="ARBA" id="ARBA00023136"/>
    </source>
</evidence>
<evidence type="ECO:0008006" key="10">
    <source>
        <dbReference type="Google" id="ProtNLM"/>
    </source>
</evidence>
<feature type="transmembrane region" description="Helical" evidence="7">
    <location>
        <begin position="322"/>
        <end position="339"/>
    </location>
</feature>
<dbReference type="Proteomes" id="UP000199468">
    <property type="component" value="Unassembled WGS sequence"/>
</dbReference>
<evidence type="ECO:0000256" key="3">
    <source>
        <dbReference type="ARBA" id="ARBA00022692"/>
    </source>
</evidence>
<keyword evidence="9" id="KW-1185">Reference proteome</keyword>
<keyword evidence="5 7" id="KW-0472">Membrane</keyword>
<proteinExistence type="predicted"/>
<evidence type="ECO:0000256" key="2">
    <source>
        <dbReference type="ARBA" id="ARBA00022475"/>
    </source>
</evidence>
<feature type="transmembrane region" description="Helical" evidence="7">
    <location>
        <begin position="386"/>
        <end position="406"/>
    </location>
</feature>
<accession>A0ABY0P889</accession>
<keyword evidence="4 7" id="KW-1133">Transmembrane helix</keyword>
<evidence type="ECO:0000256" key="1">
    <source>
        <dbReference type="ARBA" id="ARBA00004651"/>
    </source>
</evidence>
<organism evidence="8 9">
    <name type="scientific">Bosea robiniae</name>
    <dbReference type="NCBI Taxonomy" id="1036780"/>
    <lineage>
        <taxon>Bacteria</taxon>
        <taxon>Pseudomonadati</taxon>
        <taxon>Pseudomonadota</taxon>
        <taxon>Alphaproteobacteria</taxon>
        <taxon>Hyphomicrobiales</taxon>
        <taxon>Boseaceae</taxon>
        <taxon>Bosea</taxon>
    </lineage>
</organism>
<dbReference type="PANTHER" id="PTHR30250:SF11">
    <property type="entry name" value="O-ANTIGEN TRANSPORTER-RELATED"/>
    <property type="match status" value="1"/>
</dbReference>
<evidence type="ECO:0000256" key="4">
    <source>
        <dbReference type="ARBA" id="ARBA00022989"/>
    </source>
</evidence>
<gene>
    <name evidence="8" type="ORF">SAMN05421844_109193</name>
</gene>
<keyword evidence="2" id="KW-1003">Cell membrane</keyword>
<evidence type="ECO:0000256" key="6">
    <source>
        <dbReference type="SAM" id="MobiDB-lite"/>
    </source>
</evidence>
<dbReference type="RefSeq" id="WP_091861927.1">
    <property type="nucleotide sequence ID" value="NZ_FNBZ01000009.1"/>
</dbReference>
<comment type="subcellular location">
    <subcellularLocation>
        <location evidence="1">Cell membrane</location>
        <topology evidence="1">Multi-pass membrane protein</topology>
    </subcellularLocation>
</comment>
<name>A0ABY0P889_9HYPH</name>